<dbReference type="EMBL" id="VBTY01000096">
    <property type="protein sequence ID" value="MDG3495359.1"/>
    <property type="molecule type" value="Genomic_DNA"/>
</dbReference>
<dbReference type="InterPro" id="IPR012296">
    <property type="entry name" value="Nuclease_put_TT1808"/>
</dbReference>
<dbReference type="AlphaFoldDB" id="A0A9X4RLT9"/>
<dbReference type="Pfam" id="PF05685">
    <property type="entry name" value="Uma2"/>
    <property type="match status" value="1"/>
</dbReference>
<protein>
    <submittedName>
        <fullName evidence="2">Uma2 family endonuclease</fullName>
    </submittedName>
</protein>
<dbReference type="PANTHER" id="PTHR36558:SF1">
    <property type="entry name" value="RESTRICTION ENDONUCLEASE DOMAIN-CONTAINING PROTEIN-RELATED"/>
    <property type="match status" value="1"/>
</dbReference>
<keyword evidence="2" id="KW-0540">Nuclease</keyword>
<proteinExistence type="predicted"/>
<sequence>MIAARENFPQLTPQEYFAWEEKQLHKHEYIEGQVYAMSGGSRNHSLIAVRFTTLFSNHLDGSSCDVGNSDLRVKSAISQNYTYPDATVTCDDRDKTTTQYITYPSLIVEVLSPSTEAYDRGGKFRLYRENPILQDYLLVSSTSIEIDLYHKKDNGEWIIINYKEGDTIELKSINLIFAINQIYRGLELHNDDAPEMTPTKI</sequence>
<gene>
    <name evidence="2" type="ORF">FEV09_12385</name>
</gene>
<dbReference type="GO" id="GO:0004519">
    <property type="term" value="F:endonuclease activity"/>
    <property type="evidence" value="ECO:0007669"/>
    <property type="project" value="UniProtKB-KW"/>
</dbReference>
<accession>A0A9X4RLT9</accession>
<evidence type="ECO:0000313" key="2">
    <source>
        <dbReference type="EMBL" id="MDG3495359.1"/>
    </source>
</evidence>
<dbReference type="Proteomes" id="UP001152872">
    <property type="component" value="Unassembled WGS sequence"/>
</dbReference>
<keyword evidence="3" id="KW-1185">Reference proteome</keyword>
<dbReference type="InterPro" id="IPR008538">
    <property type="entry name" value="Uma2"/>
</dbReference>
<comment type="caution">
    <text evidence="2">The sequence shown here is derived from an EMBL/GenBank/DDBJ whole genome shotgun (WGS) entry which is preliminary data.</text>
</comment>
<reference evidence="2" key="1">
    <citation type="submission" date="2019-05" db="EMBL/GenBank/DDBJ databases">
        <title>Whole genome sequencing of Pseudanabaena catenata USMAC16.</title>
        <authorList>
            <person name="Khan Z."/>
            <person name="Omar W.M."/>
            <person name="Convey P."/>
            <person name="Merican F."/>
            <person name="Najimudin N."/>
        </authorList>
    </citation>
    <scope>NUCLEOTIDE SEQUENCE</scope>
    <source>
        <strain evidence="2">USMAC16</strain>
    </source>
</reference>
<dbReference type="PANTHER" id="PTHR36558">
    <property type="entry name" value="GLR1098 PROTEIN"/>
    <property type="match status" value="1"/>
</dbReference>
<keyword evidence="2" id="KW-0255">Endonuclease</keyword>
<dbReference type="InterPro" id="IPR011335">
    <property type="entry name" value="Restrct_endonuc-II-like"/>
</dbReference>
<dbReference type="Gene3D" id="3.90.1570.10">
    <property type="entry name" value="tt1808, chain A"/>
    <property type="match status" value="1"/>
</dbReference>
<feature type="domain" description="Putative restriction endonuclease" evidence="1">
    <location>
        <begin position="14"/>
        <end position="171"/>
    </location>
</feature>
<organism evidence="2 3">
    <name type="scientific">Pseudanabaena catenata USMAC16</name>
    <dbReference type="NCBI Taxonomy" id="1855837"/>
    <lineage>
        <taxon>Bacteria</taxon>
        <taxon>Bacillati</taxon>
        <taxon>Cyanobacteriota</taxon>
        <taxon>Cyanophyceae</taxon>
        <taxon>Pseudanabaenales</taxon>
        <taxon>Pseudanabaenaceae</taxon>
        <taxon>Pseudanabaena</taxon>
    </lineage>
</organism>
<evidence type="ECO:0000259" key="1">
    <source>
        <dbReference type="Pfam" id="PF05685"/>
    </source>
</evidence>
<dbReference type="RefSeq" id="WP_009627480.1">
    <property type="nucleotide sequence ID" value="NZ_VBTY01000096.1"/>
</dbReference>
<keyword evidence="2" id="KW-0378">Hydrolase</keyword>
<name>A0A9X4RLT9_9CYAN</name>
<evidence type="ECO:0000313" key="3">
    <source>
        <dbReference type="Proteomes" id="UP001152872"/>
    </source>
</evidence>
<dbReference type="SUPFAM" id="SSF52980">
    <property type="entry name" value="Restriction endonuclease-like"/>
    <property type="match status" value="1"/>
</dbReference>
<dbReference type="CDD" id="cd06260">
    <property type="entry name" value="DUF820-like"/>
    <property type="match status" value="1"/>
</dbReference>